<evidence type="ECO:0000313" key="9">
    <source>
        <dbReference type="Proteomes" id="UP000050139"/>
    </source>
</evidence>
<accession>A0A045H1F6</accession>
<dbReference type="Proteomes" id="UP000050139">
    <property type="component" value="Unassembled WGS sequence"/>
</dbReference>
<evidence type="ECO:0000313" key="5">
    <source>
        <dbReference type="EMBL" id="CLW05490.1"/>
    </source>
</evidence>
<organism evidence="4 8">
    <name type="scientific">Mycobacterium tuberculosis</name>
    <dbReference type="NCBI Taxonomy" id="1773"/>
    <lineage>
        <taxon>Bacteria</taxon>
        <taxon>Bacillati</taxon>
        <taxon>Actinomycetota</taxon>
        <taxon>Actinomycetes</taxon>
        <taxon>Mycobacteriales</taxon>
        <taxon>Mycobacteriaceae</taxon>
        <taxon>Mycobacterium</taxon>
        <taxon>Mycobacterium tuberculosis complex</taxon>
    </lineage>
</organism>
<dbReference type="Proteomes" id="UP000049023">
    <property type="component" value="Unassembled WGS sequence"/>
</dbReference>
<dbReference type="AlphaFoldDB" id="A0A045H1F6"/>
<reference evidence="4 8" key="2">
    <citation type="submission" date="2015-03" db="EMBL/GenBank/DDBJ databases">
        <authorList>
            <consortium name="Pathogen Informatics"/>
        </authorList>
    </citation>
    <scope>NUCLEOTIDE SEQUENCE [LARGE SCALE GENOMIC DNA]</scope>
    <source>
        <strain evidence="4 8">Bir 187</strain>
    </source>
</reference>
<dbReference type="PANTHER" id="PTHR46766:SF1">
    <property type="entry name" value="GLUTAMINE-RICH PROTEIN 2"/>
    <property type="match status" value="1"/>
</dbReference>
<gene>
    <name evidence="7" type="ORF">A4S10_01904</name>
    <name evidence="4" type="ORF">ERS027661_01072</name>
    <name evidence="5" type="ORF">ERS094118_01814</name>
    <name evidence="6" type="ORF">J8J21_07655</name>
</gene>
<evidence type="ECO:0000313" key="6">
    <source>
        <dbReference type="EMBL" id="MBP0682996.1"/>
    </source>
</evidence>
<evidence type="ECO:0000313" key="11">
    <source>
        <dbReference type="Proteomes" id="UP000671119"/>
    </source>
</evidence>
<dbReference type="EMBL" id="CNFU01000162">
    <property type="protein sequence ID" value="CKR34243.1"/>
    <property type="molecule type" value="Genomic_DNA"/>
</dbReference>
<feature type="domain" description="PPE" evidence="2">
    <location>
        <begin position="6"/>
        <end position="169"/>
    </location>
</feature>
<dbReference type="EMBL" id="COPH01000011">
    <property type="protein sequence ID" value="CLW05490.1"/>
    <property type="molecule type" value="Genomic_DNA"/>
</dbReference>
<proteinExistence type="inferred from homology"/>
<evidence type="ECO:0000259" key="3">
    <source>
        <dbReference type="Pfam" id="PF12484"/>
    </source>
</evidence>
<dbReference type="InterPro" id="IPR038332">
    <property type="entry name" value="PPE_sf"/>
</dbReference>
<dbReference type="SUPFAM" id="SSF140459">
    <property type="entry name" value="PE/PPE dimer-like"/>
    <property type="match status" value="1"/>
</dbReference>
<reference evidence="6 11" key="5">
    <citation type="submission" date="2021-03" db="EMBL/GenBank/DDBJ databases">
        <title>Whole Genome Sequencing of Mycobacterium tuberculosis clinical isolates from Arunachal Pradesh, India.</title>
        <authorList>
            <person name="Singh S."/>
            <person name="Mudliar S.R."/>
            <person name="Kulsum U."/>
            <person name="Rufai S.B."/>
            <person name="Singh P.K."/>
            <person name="Umpo M."/>
            <person name="Nyori M."/>
        </authorList>
    </citation>
    <scope>NUCLEOTIDE SEQUENCE [LARGE SCALE GENOMIC DNA]</scope>
    <source>
        <strain evidence="6 11">OMICS/BPL/0142/20/SP</strain>
    </source>
</reference>
<dbReference type="RefSeq" id="WP_003409179.1">
    <property type="nucleotide sequence ID" value="NZ_AP017901.1"/>
</dbReference>
<feature type="domain" description="PPE family C-terminal" evidence="3">
    <location>
        <begin position="321"/>
        <end position="399"/>
    </location>
</feature>
<dbReference type="GO" id="GO:0052572">
    <property type="term" value="P:response to host immune response"/>
    <property type="evidence" value="ECO:0007669"/>
    <property type="project" value="TreeGrafter"/>
</dbReference>
<name>A0A045H1F6_MYCTX</name>
<protein>
    <submittedName>
        <fullName evidence="4 7">PPE family protein</fullName>
    </submittedName>
</protein>
<evidence type="ECO:0000313" key="7">
    <source>
        <dbReference type="EMBL" id="OMH59733.1"/>
    </source>
</evidence>
<evidence type="ECO:0000313" key="8">
    <source>
        <dbReference type="Proteomes" id="UP000049023"/>
    </source>
</evidence>
<dbReference type="EMBL" id="LWDQ01000001">
    <property type="protein sequence ID" value="OMH59733.1"/>
    <property type="molecule type" value="Genomic_DNA"/>
</dbReference>
<reference evidence="7 10" key="3">
    <citation type="submission" date="2016-04" db="EMBL/GenBank/DDBJ databases">
        <authorList>
            <person name="Bigi M."/>
            <person name="Bigi F."/>
            <person name="Soria M.A."/>
        </authorList>
    </citation>
    <scope>NUCLEOTIDE SEQUENCE [LARGE SCALE GENOMIC DNA]</scope>
    <source>
        <strain evidence="7 10">6548</strain>
    </source>
</reference>
<dbReference type="EMBL" id="JAGIZI010000009">
    <property type="protein sequence ID" value="MBP0682996.1"/>
    <property type="molecule type" value="Genomic_DNA"/>
</dbReference>
<dbReference type="Proteomes" id="UP000189452">
    <property type="component" value="Chromosome"/>
</dbReference>
<dbReference type="Pfam" id="PF00823">
    <property type="entry name" value="PPE"/>
    <property type="match status" value="1"/>
</dbReference>
<reference evidence="7 10" key="4">
    <citation type="submission" date="2017-02" db="EMBL/GenBank/DDBJ databases">
        <title>Protein polymorphisms may explain contrasting epidemiological fitness of two variants of a multidrug-resistant Mycobacterium tuberculosis strain.</title>
        <authorList>
            <person name="Bigi M.M."/>
            <person name="Lopez B."/>
            <person name="Blanco F.C."/>
            <person name="Sasiain M.C."/>
            <person name="De La Barrera S."/>
            <person name="Ritacco V."/>
            <person name="Bigi F."/>
            <person name="Soria M.A."/>
        </authorList>
    </citation>
    <scope>NUCLEOTIDE SEQUENCE [LARGE SCALE GENOMIC DNA]</scope>
    <source>
        <strain evidence="7 10">6548</strain>
    </source>
</reference>
<reference evidence="5 9" key="1">
    <citation type="submission" date="2015-03" db="EMBL/GenBank/DDBJ databases">
        <authorList>
            <consortium name="Pathogen Informatics"/>
            <person name="Murphy D."/>
        </authorList>
    </citation>
    <scope>NUCLEOTIDE SEQUENCE [LARGE SCALE GENOMIC DNA]</scope>
    <source>
        <strain evidence="5 9">0268S</strain>
    </source>
</reference>
<dbReference type="FunFam" id="1.20.1260.20:FF:000001">
    <property type="entry name" value="PPE family protein PPE41"/>
    <property type="match status" value="1"/>
</dbReference>
<dbReference type="InterPro" id="IPR000030">
    <property type="entry name" value="PPE_dom"/>
</dbReference>
<dbReference type="GeneID" id="45425782"/>
<dbReference type="Gene3D" id="1.20.1260.20">
    <property type="entry name" value="PPE superfamily"/>
    <property type="match status" value="1"/>
</dbReference>
<sequence length="403" mass="39197">MTAALDFATLPPEINSARMYSGAGSAPMLAAASAWHGLSAELRASALSYSSVLSTLTGEEWHGPASASMTAAAAPYVAWMSVTAVRAEQAGAQAEAAAAAYEAAFAATVPPPVIEANRAQLMALIATNVLGQNAPAIAATEAQYAEMWSQDAMAMYGYAGASAAATQLTPFTEPVQTTNASGLAAQSAAIAHATGASAGAQQTTLSQLIAAIPSVLQGLSSSTAATSASGPSGLLGILGSGSSWLDKLWALLDPNSNFWNTIASSGLFLPSNTIAPFLGLLGGVAAADAAGDVLGEATSGGLGGALVAPLGSAGGLGGTVAAGLGNAATVGTLSVPPSWTAAAPLASPLGSALGGTPMVAPPPAVAAGMPGMPFGTMGGQGFGRAVPQYGFRPNFVARPPAAG</sequence>
<dbReference type="Pfam" id="PF12484">
    <property type="entry name" value="PPE-SVP"/>
    <property type="match status" value="1"/>
</dbReference>
<comment type="similarity">
    <text evidence="1">Belongs to the mycobacterial PPE family.</text>
</comment>
<evidence type="ECO:0000256" key="1">
    <source>
        <dbReference type="ARBA" id="ARBA00010652"/>
    </source>
</evidence>
<evidence type="ECO:0000259" key="2">
    <source>
        <dbReference type="Pfam" id="PF00823"/>
    </source>
</evidence>
<dbReference type="Proteomes" id="UP000671119">
    <property type="component" value="Unassembled WGS sequence"/>
</dbReference>
<evidence type="ECO:0000313" key="10">
    <source>
        <dbReference type="Proteomes" id="UP000189452"/>
    </source>
</evidence>
<dbReference type="InterPro" id="IPR022171">
    <property type="entry name" value="PPE_C"/>
</dbReference>
<dbReference type="PANTHER" id="PTHR46766">
    <property type="entry name" value="GLUTAMINE-RICH PROTEIN 2"/>
    <property type="match status" value="1"/>
</dbReference>
<dbReference type="OMA" id="PNANVWN"/>
<evidence type="ECO:0000313" key="4">
    <source>
        <dbReference type="EMBL" id="CKR34243.1"/>
    </source>
</evidence>